<evidence type="ECO:0000313" key="2">
    <source>
        <dbReference type="EMBL" id="ESW30949.1"/>
    </source>
</evidence>
<proteinExistence type="predicted"/>
<dbReference type="EMBL" id="CM002289">
    <property type="protein sequence ID" value="ESW30949.1"/>
    <property type="molecule type" value="Genomic_DNA"/>
</dbReference>
<sequence>MVNHSNLAPVLNLAFPKSCFPEPELLKALLVPLLPLEGAHLPLPTCTPVLNSPSLKSCPPPELLKASSVPLLPFQPNSDPKKPDMVEEIKDLFTLFHWFIFLLALTFATNPTLIL</sequence>
<gene>
    <name evidence="2" type="ORF">PHAVU_002G195800g</name>
</gene>
<keyword evidence="3" id="KW-1185">Reference proteome</keyword>
<keyword evidence="1" id="KW-1133">Transmembrane helix</keyword>
<organism evidence="2 3">
    <name type="scientific">Phaseolus vulgaris</name>
    <name type="common">Kidney bean</name>
    <name type="synonym">French bean</name>
    <dbReference type="NCBI Taxonomy" id="3885"/>
    <lineage>
        <taxon>Eukaryota</taxon>
        <taxon>Viridiplantae</taxon>
        <taxon>Streptophyta</taxon>
        <taxon>Embryophyta</taxon>
        <taxon>Tracheophyta</taxon>
        <taxon>Spermatophyta</taxon>
        <taxon>Magnoliopsida</taxon>
        <taxon>eudicotyledons</taxon>
        <taxon>Gunneridae</taxon>
        <taxon>Pentapetalae</taxon>
        <taxon>rosids</taxon>
        <taxon>fabids</taxon>
        <taxon>Fabales</taxon>
        <taxon>Fabaceae</taxon>
        <taxon>Papilionoideae</taxon>
        <taxon>50 kb inversion clade</taxon>
        <taxon>NPAAA clade</taxon>
        <taxon>indigoferoid/millettioid clade</taxon>
        <taxon>Phaseoleae</taxon>
        <taxon>Phaseolus</taxon>
    </lineage>
</organism>
<reference evidence="3" key="1">
    <citation type="journal article" date="2014" name="Nat. Genet.">
        <title>A reference genome for common bean and genome-wide analysis of dual domestications.</title>
        <authorList>
            <person name="Schmutz J."/>
            <person name="McClean P.E."/>
            <person name="Mamidi S."/>
            <person name="Wu G.A."/>
            <person name="Cannon S.B."/>
            <person name="Grimwood J."/>
            <person name="Jenkins J."/>
            <person name="Shu S."/>
            <person name="Song Q."/>
            <person name="Chavarro C."/>
            <person name="Torres-Torres M."/>
            <person name="Geffroy V."/>
            <person name="Moghaddam S.M."/>
            <person name="Gao D."/>
            <person name="Abernathy B."/>
            <person name="Barry K."/>
            <person name="Blair M."/>
            <person name="Brick M.A."/>
            <person name="Chovatia M."/>
            <person name="Gepts P."/>
            <person name="Goodstein D.M."/>
            <person name="Gonzales M."/>
            <person name="Hellsten U."/>
            <person name="Hyten D.L."/>
            <person name="Jia G."/>
            <person name="Kelly J.D."/>
            <person name="Kudrna D."/>
            <person name="Lee R."/>
            <person name="Richard M.M."/>
            <person name="Miklas P.N."/>
            <person name="Osorno J.M."/>
            <person name="Rodrigues J."/>
            <person name="Thareau V."/>
            <person name="Urrea C.A."/>
            <person name="Wang M."/>
            <person name="Yu Y."/>
            <person name="Zhang M."/>
            <person name="Wing R.A."/>
            <person name="Cregan P.B."/>
            <person name="Rokhsar D.S."/>
            <person name="Jackson S.A."/>
        </authorList>
    </citation>
    <scope>NUCLEOTIDE SEQUENCE [LARGE SCALE GENOMIC DNA]</scope>
    <source>
        <strain evidence="3">cv. G19833</strain>
    </source>
</reference>
<name>V7CLC3_PHAVU</name>
<feature type="transmembrane region" description="Helical" evidence="1">
    <location>
        <begin position="92"/>
        <end position="114"/>
    </location>
</feature>
<keyword evidence="1" id="KW-0472">Membrane</keyword>
<protein>
    <submittedName>
        <fullName evidence="2">Uncharacterized protein</fullName>
    </submittedName>
</protein>
<keyword evidence="1" id="KW-0812">Transmembrane</keyword>
<dbReference type="AlphaFoldDB" id="V7CLC3"/>
<accession>V7CLC3</accession>
<evidence type="ECO:0000313" key="3">
    <source>
        <dbReference type="Proteomes" id="UP000000226"/>
    </source>
</evidence>
<dbReference type="Proteomes" id="UP000000226">
    <property type="component" value="Chromosome 2"/>
</dbReference>
<dbReference type="SMR" id="V7CLC3"/>
<dbReference type="Gramene" id="ESW30949">
    <property type="protein sequence ID" value="ESW30949"/>
    <property type="gene ID" value="PHAVU_002G195800g"/>
</dbReference>
<evidence type="ECO:0000256" key="1">
    <source>
        <dbReference type="SAM" id="Phobius"/>
    </source>
</evidence>